<gene>
    <name evidence="9" type="ORF">DPMN_099105</name>
</gene>
<accession>A0A9D4R7W4</accession>
<evidence type="ECO:0000256" key="1">
    <source>
        <dbReference type="ARBA" id="ARBA00010702"/>
    </source>
</evidence>
<evidence type="ECO:0000256" key="4">
    <source>
        <dbReference type="ARBA" id="ARBA00049725"/>
    </source>
</evidence>
<comment type="caution">
    <text evidence="9">The sequence shown here is derived from an EMBL/GenBank/DDBJ whole genome shotgun (WGS) entry which is preliminary data.</text>
</comment>
<dbReference type="AlphaFoldDB" id="A0A9D4R7W4"/>
<evidence type="ECO:0000256" key="3">
    <source>
        <dbReference type="ARBA" id="ARBA00049582"/>
    </source>
</evidence>
<dbReference type="Proteomes" id="UP000828390">
    <property type="component" value="Unassembled WGS sequence"/>
</dbReference>
<evidence type="ECO:0000256" key="6">
    <source>
        <dbReference type="ARBA" id="ARBA00049798"/>
    </source>
</evidence>
<dbReference type="InterPro" id="IPR036705">
    <property type="entry name" value="Ribosyl_crysJ1_sf"/>
</dbReference>
<protein>
    <recommendedName>
        <fullName evidence="5">ADP-ribosylhydrolase ARH1</fullName>
        <ecNumber evidence="4">3.2.2.19</ecNumber>
    </recommendedName>
    <alternativeName>
        <fullName evidence="6">ADP-ribose-L-arginine cleaving enzyme</fullName>
    </alternativeName>
    <alternativeName>
        <fullName evidence="7">[Protein ADP-ribosylarginine] hydrolase</fullName>
    </alternativeName>
</protein>
<dbReference type="InterPro" id="IPR050792">
    <property type="entry name" value="ADP-ribosylglycohydrolase"/>
</dbReference>
<comment type="cofactor">
    <cofactor evidence="8">
        <name>Mg(2+)</name>
        <dbReference type="ChEBI" id="CHEBI:18420"/>
    </cofactor>
    <text evidence="8">Binds 2 magnesium ions per subunit.</text>
</comment>
<dbReference type="PANTHER" id="PTHR16222">
    <property type="entry name" value="ADP-RIBOSYLGLYCOHYDROLASE"/>
    <property type="match status" value="1"/>
</dbReference>
<dbReference type="Gene3D" id="1.10.4080.10">
    <property type="entry name" value="ADP-ribosylation/Crystallin J1"/>
    <property type="match status" value="1"/>
</dbReference>
<feature type="binding site" evidence="8">
    <location>
        <position position="150"/>
    </location>
    <ligand>
        <name>Mg(2+)</name>
        <dbReference type="ChEBI" id="CHEBI:18420"/>
        <label>1</label>
    </ligand>
</feature>
<dbReference type="InterPro" id="IPR005502">
    <property type="entry name" value="Ribosyl_crysJ1"/>
</dbReference>
<dbReference type="EMBL" id="JAIWYP010000003">
    <property type="protein sequence ID" value="KAH3856515.1"/>
    <property type="molecule type" value="Genomic_DNA"/>
</dbReference>
<evidence type="ECO:0000256" key="2">
    <source>
        <dbReference type="ARBA" id="ARBA00022801"/>
    </source>
</evidence>
<dbReference type="GO" id="GO:0046872">
    <property type="term" value="F:metal ion binding"/>
    <property type="evidence" value="ECO:0007669"/>
    <property type="project" value="UniProtKB-KW"/>
</dbReference>
<feature type="binding site" evidence="8">
    <location>
        <position position="147"/>
    </location>
    <ligand>
        <name>Mg(2+)</name>
        <dbReference type="ChEBI" id="CHEBI:18420"/>
        <label>1</label>
    </ligand>
</feature>
<keyword evidence="2" id="KW-0378">Hydrolase</keyword>
<name>A0A9D4R7W4_DREPO</name>
<dbReference type="EC" id="3.2.2.19" evidence="4"/>
<feature type="binding site" evidence="8">
    <location>
        <position position="149"/>
    </location>
    <ligand>
        <name>Mg(2+)</name>
        <dbReference type="ChEBI" id="CHEBI:18420"/>
        <label>1</label>
    </ligand>
</feature>
<evidence type="ECO:0000256" key="5">
    <source>
        <dbReference type="ARBA" id="ARBA00049773"/>
    </source>
</evidence>
<evidence type="ECO:0000256" key="8">
    <source>
        <dbReference type="PIRSR" id="PIRSR605502-1"/>
    </source>
</evidence>
<evidence type="ECO:0000256" key="7">
    <source>
        <dbReference type="ARBA" id="ARBA00049810"/>
    </source>
</evidence>
<dbReference type="Pfam" id="PF03747">
    <property type="entry name" value="ADP_ribosyl_GH"/>
    <property type="match status" value="2"/>
</dbReference>
<keyword evidence="8" id="KW-0479">Metal-binding</keyword>
<comment type="similarity">
    <text evidence="1">Belongs to the ADP-ribosylglycohydrolase family.</text>
</comment>
<dbReference type="PANTHER" id="PTHR16222:SF26">
    <property type="entry name" value="ADP-RIBOSYLHYDROLASE ARH1"/>
    <property type="match status" value="1"/>
</dbReference>
<reference evidence="9" key="2">
    <citation type="submission" date="2020-11" db="EMBL/GenBank/DDBJ databases">
        <authorList>
            <person name="McCartney M.A."/>
            <person name="Auch B."/>
            <person name="Kono T."/>
            <person name="Mallez S."/>
            <person name="Becker A."/>
            <person name="Gohl D.M."/>
            <person name="Silverstein K.A.T."/>
            <person name="Koren S."/>
            <person name="Bechman K.B."/>
            <person name="Herman A."/>
            <person name="Abrahante J.E."/>
            <person name="Garbe J."/>
        </authorList>
    </citation>
    <scope>NUCLEOTIDE SEQUENCE</scope>
    <source>
        <strain evidence="9">Duluth1</strain>
        <tissue evidence="9">Whole animal</tissue>
    </source>
</reference>
<keyword evidence="8" id="KW-0460">Magnesium</keyword>
<organism evidence="9 10">
    <name type="scientific">Dreissena polymorpha</name>
    <name type="common">Zebra mussel</name>
    <name type="synonym">Mytilus polymorpha</name>
    <dbReference type="NCBI Taxonomy" id="45954"/>
    <lineage>
        <taxon>Eukaryota</taxon>
        <taxon>Metazoa</taxon>
        <taxon>Spiralia</taxon>
        <taxon>Lophotrochozoa</taxon>
        <taxon>Mollusca</taxon>
        <taxon>Bivalvia</taxon>
        <taxon>Autobranchia</taxon>
        <taxon>Heteroconchia</taxon>
        <taxon>Euheterodonta</taxon>
        <taxon>Imparidentia</taxon>
        <taxon>Neoheterodontei</taxon>
        <taxon>Myida</taxon>
        <taxon>Dreissenoidea</taxon>
        <taxon>Dreissenidae</taxon>
        <taxon>Dreissena</taxon>
    </lineage>
</organism>
<dbReference type="SUPFAM" id="SSF101478">
    <property type="entry name" value="ADP-ribosylglycohydrolase"/>
    <property type="match status" value="1"/>
</dbReference>
<sequence>MKDMAGRSPGQTCMNSCRMLKPNLPGGYRIPFDPRGGGCGAAMRAMWIGLRYPNLDNIDDLIKVSVEAGRMIHNHPTGYLGSFSVSLFTSYSVQGKPIREWGKGMMDLLPQVQDYVNRVNVYVEENLQAYDSRWEDLCSRSLFHCGDSDSTGVIAAAFYGAMFGFQGVPKNNYDGPEKKQQLLKLAEKLFEIMHRKY</sequence>
<proteinExistence type="inferred from homology"/>
<evidence type="ECO:0000313" key="9">
    <source>
        <dbReference type="EMBL" id="KAH3856515.1"/>
    </source>
</evidence>
<dbReference type="GO" id="GO:0003875">
    <property type="term" value="F:ADP-ribosylarginine hydrolase activity"/>
    <property type="evidence" value="ECO:0007669"/>
    <property type="project" value="UniProtKB-EC"/>
</dbReference>
<keyword evidence="10" id="KW-1185">Reference proteome</keyword>
<evidence type="ECO:0000313" key="10">
    <source>
        <dbReference type="Proteomes" id="UP000828390"/>
    </source>
</evidence>
<reference evidence="9" key="1">
    <citation type="journal article" date="2019" name="bioRxiv">
        <title>The Genome of the Zebra Mussel, Dreissena polymorpha: A Resource for Invasive Species Research.</title>
        <authorList>
            <person name="McCartney M.A."/>
            <person name="Auch B."/>
            <person name="Kono T."/>
            <person name="Mallez S."/>
            <person name="Zhang Y."/>
            <person name="Obille A."/>
            <person name="Becker A."/>
            <person name="Abrahante J.E."/>
            <person name="Garbe J."/>
            <person name="Badalamenti J.P."/>
            <person name="Herman A."/>
            <person name="Mangelson H."/>
            <person name="Liachko I."/>
            <person name="Sullivan S."/>
            <person name="Sone E.D."/>
            <person name="Koren S."/>
            <person name="Silverstein K.A.T."/>
            <person name="Beckman K.B."/>
            <person name="Gohl D.M."/>
        </authorList>
    </citation>
    <scope>NUCLEOTIDE SEQUENCE</scope>
    <source>
        <strain evidence="9">Duluth1</strain>
        <tissue evidence="9">Whole animal</tissue>
    </source>
</reference>
<comment type="function">
    <text evidence="3">Specifically acts as an arginine mono-ADP-ribosylhydrolase by mediating the removal of mono-ADP-ribose attached to arginine residues on proteins.</text>
</comment>